<dbReference type="Gramene" id="TraesCS4A02G441900.1">
    <property type="protein sequence ID" value="TraesCS4A02G441900.1"/>
    <property type="gene ID" value="TraesCS4A02G441900"/>
</dbReference>
<evidence type="ECO:0000313" key="1">
    <source>
        <dbReference type="EnsemblPlants" id="TraesCS4A02G441900.1"/>
    </source>
</evidence>
<keyword evidence="2" id="KW-1185">Reference proteome</keyword>
<dbReference type="Gramene" id="TraesROB_scaffold_007756_01G000100.1">
    <property type="protein sequence ID" value="TraesROB_scaffold_007756_01G000100.1"/>
    <property type="gene ID" value="TraesROB_scaffold_007756_01G000100"/>
</dbReference>
<sequence length="206" mass="22329">MPGSAFQCQCDMEMVSGGRRRSDTPGGGRRSRPATQRTIKLLVNTRTGRVVCAEAGKDVVDFLFSLLALPIGTVVRLLAADPIGSVGNLSRSLDELDGTYIVDEDARDALLPPRAGGGLLLLLTAGASSFSRGVVQGVVTYTITDDLKVTPMSRISEIPMINAHRIRDPRDLQERIVHFGRTESLKILKASLQSQTVLTDVFLRRP</sequence>
<protein>
    <submittedName>
        <fullName evidence="1">Uncharacterized protein</fullName>
    </submittedName>
</protein>
<dbReference type="Gramene" id="TraesCAD_scaffold_004305_01G000100.1">
    <property type="protein sequence ID" value="TraesCAD_scaffold_004305_01G000100.1"/>
    <property type="gene ID" value="TraesCAD_scaffold_004305_01G000100"/>
</dbReference>
<evidence type="ECO:0000313" key="2">
    <source>
        <dbReference type="Proteomes" id="UP000019116"/>
    </source>
</evidence>
<dbReference type="OMA" id="YHRDVAD"/>
<name>A0A3B6I5A2_WHEAT</name>
<dbReference type="AlphaFoldDB" id="A0A3B6I5A2"/>
<dbReference type="Gramene" id="TraesJAG4A03G02204400.1">
    <property type="protein sequence ID" value="TraesJAG4A03G02204400.1"/>
    <property type="gene ID" value="TraesJAG4A03G02204400"/>
</dbReference>
<dbReference type="Gramene" id="TraesCS4A03G1101200.1">
    <property type="protein sequence ID" value="TraesCS4A03G1101200.1.CDS"/>
    <property type="gene ID" value="TraesCS4A03G1101200"/>
</dbReference>
<reference evidence="1" key="2">
    <citation type="submission" date="2018-10" db="UniProtKB">
        <authorList>
            <consortium name="EnsemblPlants"/>
        </authorList>
    </citation>
    <scope>IDENTIFICATION</scope>
</reference>
<dbReference type="Gramene" id="TraesARI4A03G02239140.1">
    <property type="protein sequence ID" value="TraesARI4A03G02239140.1"/>
    <property type="gene ID" value="TraesARI4A03G02239140"/>
</dbReference>
<dbReference type="STRING" id="4565.A0A3B6I5A2"/>
<gene>
    <name evidence="1" type="primary">LOC123083348</name>
</gene>
<dbReference type="EnsemblPlants" id="TraesCS4A02G441900.1">
    <property type="protein sequence ID" value="TraesCS4A02G441900.1"/>
    <property type="gene ID" value="TraesCS4A02G441900"/>
</dbReference>
<dbReference type="Pfam" id="PF05056">
    <property type="entry name" value="DUF674"/>
    <property type="match status" value="2"/>
</dbReference>
<dbReference type="Proteomes" id="UP000019116">
    <property type="component" value="Chromosome 4A"/>
</dbReference>
<reference evidence="1" key="1">
    <citation type="submission" date="2018-08" db="EMBL/GenBank/DDBJ databases">
        <authorList>
            <person name="Rossello M."/>
        </authorList>
    </citation>
    <scope>NUCLEOTIDE SEQUENCE [LARGE SCALE GENOMIC DNA]</scope>
    <source>
        <strain evidence="1">cv. Chinese Spring</strain>
    </source>
</reference>
<dbReference type="InterPro" id="IPR007750">
    <property type="entry name" value="DUF674"/>
</dbReference>
<organism evidence="1">
    <name type="scientific">Triticum aestivum</name>
    <name type="common">Wheat</name>
    <dbReference type="NCBI Taxonomy" id="4565"/>
    <lineage>
        <taxon>Eukaryota</taxon>
        <taxon>Viridiplantae</taxon>
        <taxon>Streptophyta</taxon>
        <taxon>Embryophyta</taxon>
        <taxon>Tracheophyta</taxon>
        <taxon>Spermatophyta</taxon>
        <taxon>Magnoliopsida</taxon>
        <taxon>Liliopsida</taxon>
        <taxon>Poales</taxon>
        <taxon>Poaceae</taxon>
        <taxon>BOP clade</taxon>
        <taxon>Pooideae</taxon>
        <taxon>Triticodae</taxon>
        <taxon>Triticeae</taxon>
        <taxon>Triticinae</taxon>
        <taxon>Triticum</taxon>
    </lineage>
</organism>
<dbReference type="Gramene" id="TraesCLE_scaffold_004049_01G000500.1">
    <property type="protein sequence ID" value="TraesCLE_scaffold_004049_01G000500.1"/>
    <property type="gene ID" value="TraesCLE_scaffold_004049_01G000500"/>
</dbReference>
<dbReference type="Gramene" id="TraesRN4A0101140800.1">
    <property type="protein sequence ID" value="TraesRN4A0101140800.1"/>
    <property type="gene ID" value="TraesRN4A0101140800"/>
</dbReference>
<dbReference type="PANTHER" id="PTHR33103">
    <property type="entry name" value="OS01G0153900 PROTEIN"/>
    <property type="match status" value="1"/>
</dbReference>
<proteinExistence type="predicted"/>
<accession>A0A3B6I5A2</accession>
<dbReference type="PANTHER" id="PTHR33103:SF116">
    <property type="entry name" value="DUF674 FAMILY PROTEIN"/>
    <property type="match status" value="1"/>
</dbReference>
<dbReference type="Gramene" id="TraesNOR4A03G02221680.1">
    <property type="protein sequence ID" value="TraesNOR4A03G02221680.1"/>
    <property type="gene ID" value="TraesNOR4A03G02221680"/>
</dbReference>
<dbReference type="OrthoDB" id="2014278at2759"/>
<dbReference type="Gramene" id="TraesWEE_scaffold_004525_01G000100.1">
    <property type="protein sequence ID" value="TraesWEE_scaffold_004525_01G000100.1"/>
    <property type="gene ID" value="TraesWEE_scaffold_004525_01G000100"/>
</dbReference>